<protein>
    <recommendedName>
        <fullName evidence="3">Ornithine carbamoyltransferase</fullName>
        <ecNumber evidence="3">2.1.3.3</ecNumber>
    </recommendedName>
</protein>
<dbReference type="NCBIfam" id="NF001986">
    <property type="entry name" value="PRK00779.1"/>
    <property type="match status" value="1"/>
</dbReference>
<dbReference type="GO" id="GO:0042450">
    <property type="term" value="P:L-arginine biosynthetic process via ornithine"/>
    <property type="evidence" value="ECO:0007669"/>
    <property type="project" value="UniProtKB-UniRule"/>
</dbReference>
<dbReference type="GO" id="GO:0019240">
    <property type="term" value="P:citrulline biosynthetic process"/>
    <property type="evidence" value="ECO:0007669"/>
    <property type="project" value="TreeGrafter"/>
</dbReference>
<dbReference type="InterPro" id="IPR002292">
    <property type="entry name" value="Orn/put_carbamltrans"/>
</dbReference>
<dbReference type="InterPro" id="IPR006130">
    <property type="entry name" value="Asp/Orn_carbamoylTrfase"/>
</dbReference>
<sequence length="311" mass="34690">MARSFLSLMDVSNEEFMNMVARAGYFKTMIGQKKAVDQIMGNKYAGLLFEKPSTRTRTSFEVAAERMGAHVLYMTPDQLHLSGGEPVKDVARMLGGWLDIIIARVFQQSTLDEFKKYSKIPVINALSNSEHPTQMVSDFLTINEKKKRFKGLKLTFVGDGTNNMANSLMLACAMTGMDITIATPENYMPDKIYLQRAEKIASETGSEININNNVMDAARNSDILYTDVWTSMGEESERNKRIHDFQGYQINSSVLDAARPDAIVMHCLPAERGNEITDDVIEGAHSVVWEQGVNKIYGAAASLEFALKSDE</sequence>
<feature type="domain" description="Aspartate/ornithine carbamoyltransferase Asp/Orn-binding" evidence="5">
    <location>
        <begin position="150"/>
        <end position="303"/>
    </location>
</feature>
<evidence type="ECO:0000313" key="7">
    <source>
        <dbReference type="EMBL" id="KQB36176.1"/>
    </source>
</evidence>
<dbReference type="PROSITE" id="PS00097">
    <property type="entry name" value="CARBAMOYLTRANSFERASE"/>
    <property type="match status" value="1"/>
</dbReference>
<dbReference type="PANTHER" id="PTHR45753">
    <property type="entry name" value="ORNITHINE CARBAMOYLTRANSFERASE, MITOCHONDRIAL"/>
    <property type="match status" value="1"/>
</dbReference>
<dbReference type="GO" id="GO:0004585">
    <property type="term" value="F:ornithine carbamoyltransferase activity"/>
    <property type="evidence" value="ECO:0007669"/>
    <property type="project" value="UniProtKB-UniRule"/>
</dbReference>
<dbReference type="InterPro" id="IPR006132">
    <property type="entry name" value="Asp/Orn_carbamoyltranf_P-bd"/>
</dbReference>
<dbReference type="SUPFAM" id="SSF53671">
    <property type="entry name" value="Aspartate/ornithine carbamoyltransferase"/>
    <property type="match status" value="1"/>
</dbReference>
<dbReference type="Pfam" id="PF00185">
    <property type="entry name" value="OTCace"/>
    <property type="match status" value="1"/>
</dbReference>
<evidence type="ECO:0000256" key="4">
    <source>
        <dbReference type="RuleBase" id="RU003634"/>
    </source>
</evidence>
<dbReference type="EC" id="2.1.3.3" evidence="3"/>
<gene>
    <name evidence="7" type="ORF">AOG54_07930</name>
</gene>
<dbReference type="InterPro" id="IPR036901">
    <property type="entry name" value="Asp/Orn_carbamoylTrfase_sf"/>
</dbReference>
<comment type="caution">
    <text evidence="7">The sequence shown here is derived from an EMBL/GenBank/DDBJ whole genome shotgun (WGS) entry which is preliminary data.</text>
</comment>
<name>A0A0Q0RZX9_9ARCH</name>
<evidence type="ECO:0000259" key="5">
    <source>
        <dbReference type="Pfam" id="PF00185"/>
    </source>
</evidence>
<dbReference type="InterPro" id="IPR006131">
    <property type="entry name" value="Asp_carbamoyltransf_Asp/Orn-bd"/>
</dbReference>
<dbReference type="GO" id="GO:0016597">
    <property type="term" value="F:amino acid binding"/>
    <property type="evidence" value="ECO:0007669"/>
    <property type="project" value="InterPro"/>
</dbReference>
<dbReference type="EMBL" id="LKBG01000044">
    <property type="protein sequence ID" value="KQB36176.1"/>
    <property type="molecule type" value="Genomic_DNA"/>
</dbReference>
<evidence type="ECO:0000256" key="1">
    <source>
        <dbReference type="ARBA" id="ARBA00022679"/>
    </source>
</evidence>
<dbReference type="RefSeq" id="WP_055032321.1">
    <property type="nucleotide sequence ID" value="NZ_LKBG01000044.1"/>
</dbReference>
<dbReference type="PRINTS" id="PR00102">
    <property type="entry name" value="OTCASE"/>
</dbReference>
<evidence type="ECO:0000313" key="8">
    <source>
        <dbReference type="Proteomes" id="UP000050320"/>
    </source>
</evidence>
<dbReference type="AlphaFoldDB" id="A0A0Q0RZX9"/>
<dbReference type="Proteomes" id="UP000050320">
    <property type="component" value="Unassembled WGS sequence"/>
</dbReference>
<evidence type="ECO:0000256" key="2">
    <source>
        <dbReference type="ARBA" id="ARBA00048772"/>
    </source>
</evidence>
<dbReference type="OrthoDB" id="4696at2157"/>
<proteinExistence type="inferred from homology"/>
<dbReference type="PANTHER" id="PTHR45753:SF3">
    <property type="entry name" value="ORNITHINE TRANSCARBAMYLASE, MITOCHONDRIAL"/>
    <property type="match status" value="1"/>
</dbReference>
<keyword evidence="8" id="KW-1185">Reference proteome</keyword>
<dbReference type="Gene3D" id="3.40.50.1370">
    <property type="entry name" value="Aspartate/ornithine carbamoyltransferase"/>
    <property type="match status" value="2"/>
</dbReference>
<evidence type="ECO:0000256" key="3">
    <source>
        <dbReference type="NCBIfam" id="TIGR00658"/>
    </source>
</evidence>
<keyword evidence="1 4" id="KW-0808">Transferase</keyword>
<accession>A0A0Q0RZX9</accession>
<evidence type="ECO:0000259" key="6">
    <source>
        <dbReference type="Pfam" id="PF02729"/>
    </source>
</evidence>
<dbReference type="Pfam" id="PF02729">
    <property type="entry name" value="OTCace_N"/>
    <property type="match status" value="1"/>
</dbReference>
<dbReference type="NCBIfam" id="TIGR00658">
    <property type="entry name" value="orni_carb_tr"/>
    <property type="match status" value="1"/>
</dbReference>
<dbReference type="PRINTS" id="PR00100">
    <property type="entry name" value="AOTCASE"/>
</dbReference>
<organism evidence="7 8">
    <name type="scientific">Acidiplasma aeolicum</name>
    <dbReference type="NCBI Taxonomy" id="507754"/>
    <lineage>
        <taxon>Archaea</taxon>
        <taxon>Methanobacteriati</taxon>
        <taxon>Thermoplasmatota</taxon>
        <taxon>Thermoplasmata</taxon>
        <taxon>Thermoplasmatales</taxon>
        <taxon>Ferroplasmaceae</taxon>
        <taxon>Acidiplasma</taxon>
    </lineage>
</organism>
<comment type="similarity">
    <text evidence="4">Belongs to the aspartate/ornithine carbamoyltransferase superfamily.</text>
</comment>
<feature type="domain" description="Aspartate/ornithine carbamoyltransferase carbamoyl-P binding" evidence="6">
    <location>
        <begin position="3"/>
        <end position="144"/>
    </location>
</feature>
<dbReference type="FunFam" id="3.40.50.1370:FF:000008">
    <property type="entry name" value="Ornithine carbamoyltransferase"/>
    <property type="match status" value="1"/>
</dbReference>
<comment type="catalytic activity">
    <reaction evidence="2">
        <text>carbamoyl phosphate + L-ornithine = L-citrulline + phosphate + H(+)</text>
        <dbReference type="Rhea" id="RHEA:19513"/>
        <dbReference type="ChEBI" id="CHEBI:15378"/>
        <dbReference type="ChEBI" id="CHEBI:43474"/>
        <dbReference type="ChEBI" id="CHEBI:46911"/>
        <dbReference type="ChEBI" id="CHEBI:57743"/>
        <dbReference type="ChEBI" id="CHEBI:58228"/>
        <dbReference type="EC" id="2.1.3.3"/>
    </reaction>
</comment>
<reference evidence="7 8" key="1">
    <citation type="submission" date="2015-09" db="EMBL/GenBank/DDBJ databases">
        <title>Heavy metals and arsenic resistance mechanisms in polyextremophilic archaea of the family Ferroplasmaceae.</title>
        <authorList>
            <person name="Bulaev A.G."/>
            <person name="Kanygina A.V."/>
        </authorList>
    </citation>
    <scope>NUCLEOTIDE SEQUENCE [LARGE SCALE GENOMIC DNA]</scope>
    <source>
        <strain evidence="7 8">VT</strain>
    </source>
</reference>